<gene>
    <name evidence="1" type="ORF">N7496_010674</name>
</gene>
<evidence type="ECO:0000313" key="2">
    <source>
        <dbReference type="Proteomes" id="UP001147782"/>
    </source>
</evidence>
<dbReference type="RefSeq" id="XP_056552587.1">
    <property type="nucleotide sequence ID" value="XM_056703587.1"/>
</dbReference>
<dbReference type="Proteomes" id="UP001147782">
    <property type="component" value="Unassembled WGS sequence"/>
</dbReference>
<organism evidence="1 2">
    <name type="scientific">Penicillium cataractarum</name>
    <dbReference type="NCBI Taxonomy" id="2100454"/>
    <lineage>
        <taxon>Eukaryota</taxon>
        <taxon>Fungi</taxon>
        <taxon>Dikarya</taxon>
        <taxon>Ascomycota</taxon>
        <taxon>Pezizomycotina</taxon>
        <taxon>Eurotiomycetes</taxon>
        <taxon>Eurotiomycetidae</taxon>
        <taxon>Eurotiales</taxon>
        <taxon>Aspergillaceae</taxon>
        <taxon>Penicillium</taxon>
    </lineage>
</organism>
<sequence>MSTDKSQGTTSRTGCQDILSGIVSNLVRTDLLRWTNADRRRKDTFIERFTLDRQSFQPFLEDHDDHLSFVVPDPNLADQPAERENRRALGFITIANACMRLPINALGMGCLTKDAHDHLVGRHGEGLKLAALVLSRDSYNVSITASGCNWRFDMHTDASVSCTVAPSQKTKSIEWTDPALDMASVRYHVGRDVAVVIGATRAKSGRPVALDAFVNWLRLTTMDIRGLTYPAGIISTPHGDLILDPQLRGQLYHNGITLTNSMWAAHSSSRTISPIRPPAAIDADWHPGGMRLAKCNRQTTNTIRDSLGKRPTRLPDTLWHMLRTHCPIRTVEEHLQELFEVAKPCTVPDTTFARAVDRALRACLALLKFTDHIQVVYIRGSAGNVDVYFDKGQGTLKIHCRWLDFACMHHRSFCRPWSPSKLADPNAPFFCCHVVEELLVRSIASMFKAHPTSRPAEMKFMCQIGRRLRYLPHSIKLKPYRGAFWSVGKTMRRNPFARSAPAAQTIMLCCMKVIAQVAKQRFSTIKQPSPATWCPVAAASSSLVKHTECASLPVCLTHRHIMP</sequence>
<reference evidence="1" key="1">
    <citation type="submission" date="2022-11" db="EMBL/GenBank/DDBJ databases">
        <authorList>
            <person name="Petersen C."/>
        </authorList>
    </citation>
    <scope>NUCLEOTIDE SEQUENCE</scope>
    <source>
        <strain evidence="1">IBT 29864</strain>
    </source>
</reference>
<dbReference type="AlphaFoldDB" id="A0A9W9V3K9"/>
<dbReference type="EMBL" id="JAPZBS010000008">
    <property type="protein sequence ID" value="KAJ5364961.1"/>
    <property type="molecule type" value="Genomic_DNA"/>
</dbReference>
<keyword evidence="2" id="KW-1185">Reference proteome</keyword>
<dbReference type="GeneID" id="81442766"/>
<comment type="caution">
    <text evidence="1">The sequence shown here is derived from an EMBL/GenBank/DDBJ whole genome shotgun (WGS) entry which is preliminary data.</text>
</comment>
<name>A0A9W9V3K9_9EURO</name>
<proteinExistence type="predicted"/>
<evidence type="ECO:0000313" key="1">
    <source>
        <dbReference type="EMBL" id="KAJ5364961.1"/>
    </source>
</evidence>
<accession>A0A9W9V3K9</accession>
<dbReference type="OrthoDB" id="4349430at2759"/>
<protein>
    <submittedName>
        <fullName evidence="1">Uncharacterized protein</fullName>
    </submittedName>
</protein>
<reference evidence="1" key="2">
    <citation type="journal article" date="2023" name="IMA Fungus">
        <title>Comparative genomic study of the Penicillium genus elucidates a diverse pangenome and 15 lateral gene transfer events.</title>
        <authorList>
            <person name="Petersen C."/>
            <person name="Sorensen T."/>
            <person name="Nielsen M.R."/>
            <person name="Sondergaard T.E."/>
            <person name="Sorensen J.L."/>
            <person name="Fitzpatrick D.A."/>
            <person name="Frisvad J.C."/>
            <person name="Nielsen K.L."/>
        </authorList>
    </citation>
    <scope>NUCLEOTIDE SEQUENCE</scope>
    <source>
        <strain evidence="1">IBT 29864</strain>
    </source>
</reference>